<gene>
    <name evidence="10" type="primary">tcrA</name>
    <name evidence="10" type="ORF">Hsar01_02323</name>
</gene>
<dbReference type="SMART" id="SM00862">
    <property type="entry name" value="Trans_reg_C"/>
    <property type="match status" value="1"/>
</dbReference>
<feature type="domain" description="OmpR/PhoB-type" evidence="9">
    <location>
        <begin position="123"/>
        <end position="218"/>
    </location>
</feature>
<evidence type="ECO:0000256" key="7">
    <source>
        <dbReference type="PROSITE-ProRule" id="PRU01091"/>
    </source>
</evidence>
<evidence type="ECO:0000313" key="10">
    <source>
        <dbReference type="EMBL" id="GAA5483095.1"/>
    </source>
</evidence>
<dbReference type="InterPro" id="IPR001789">
    <property type="entry name" value="Sig_transdc_resp-reg_receiver"/>
</dbReference>
<accession>A0ABP9UNE7</accession>
<feature type="domain" description="Response regulatory" evidence="8">
    <location>
        <begin position="2"/>
        <end position="115"/>
    </location>
</feature>
<evidence type="ECO:0000256" key="1">
    <source>
        <dbReference type="ARBA" id="ARBA00022553"/>
    </source>
</evidence>
<dbReference type="SUPFAM" id="SSF52172">
    <property type="entry name" value="CheY-like"/>
    <property type="match status" value="1"/>
</dbReference>
<proteinExistence type="predicted"/>
<dbReference type="InterPro" id="IPR036388">
    <property type="entry name" value="WH-like_DNA-bd_sf"/>
</dbReference>
<evidence type="ECO:0000259" key="8">
    <source>
        <dbReference type="PROSITE" id="PS50110"/>
    </source>
</evidence>
<dbReference type="Gene3D" id="3.40.50.2300">
    <property type="match status" value="1"/>
</dbReference>
<feature type="DNA-binding region" description="OmpR/PhoB-type" evidence="7">
    <location>
        <begin position="123"/>
        <end position="218"/>
    </location>
</feature>
<comment type="caution">
    <text evidence="10">The sequence shown here is derived from an EMBL/GenBank/DDBJ whole genome shotgun (WGS) entry which is preliminary data.</text>
</comment>
<dbReference type="InterPro" id="IPR001867">
    <property type="entry name" value="OmpR/PhoB-type_DNA-bd"/>
</dbReference>
<dbReference type="SMART" id="SM00448">
    <property type="entry name" value="REC"/>
    <property type="match status" value="1"/>
</dbReference>
<dbReference type="PROSITE" id="PS51755">
    <property type="entry name" value="OMPR_PHOB"/>
    <property type="match status" value="1"/>
</dbReference>
<keyword evidence="3" id="KW-0805">Transcription regulation</keyword>
<organism evidence="10 11">
    <name type="scientific">Haloferula sargassicola</name>
    <dbReference type="NCBI Taxonomy" id="490096"/>
    <lineage>
        <taxon>Bacteria</taxon>
        <taxon>Pseudomonadati</taxon>
        <taxon>Verrucomicrobiota</taxon>
        <taxon>Verrucomicrobiia</taxon>
        <taxon>Verrucomicrobiales</taxon>
        <taxon>Verrucomicrobiaceae</taxon>
        <taxon>Haloferula</taxon>
    </lineage>
</organism>
<dbReference type="PANTHER" id="PTHR48111:SF22">
    <property type="entry name" value="REGULATOR OF RPOS"/>
    <property type="match status" value="1"/>
</dbReference>
<dbReference type="Gene3D" id="6.10.250.690">
    <property type="match status" value="1"/>
</dbReference>
<dbReference type="Pfam" id="PF00486">
    <property type="entry name" value="Trans_reg_C"/>
    <property type="match status" value="1"/>
</dbReference>
<evidence type="ECO:0000256" key="2">
    <source>
        <dbReference type="ARBA" id="ARBA00023012"/>
    </source>
</evidence>
<dbReference type="InterPro" id="IPR011006">
    <property type="entry name" value="CheY-like_superfamily"/>
</dbReference>
<evidence type="ECO:0000256" key="6">
    <source>
        <dbReference type="PROSITE-ProRule" id="PRU00169"/>
    </source>
</evidence>
<evidence type="ECO:0000256" key="3">
    <source>
        <dbReference type="ARBA" id="ARBA00023015"/>
    </source>
</evidence>
<sequence>MKLLVVEDAADLRALLVDLLQEEGHEVDAVADGIEGLYRAQNWDYDVIVLDGMLPGLDGFDVLAKLRRTRQTPVLMLTARDHTRDRVRGLDQGADDYLTKPFANEELLARIRSVARRGGLQSEKVLRIGEVEIDTGAMQVRAAGEKLDFTAREFALVELLARRRGEVVSRERIFDQLFEDESDEVDISNLLDVYIYKIRQKLGKDFIKTKRGTGYLVE</sequence>
<keyword evidence="1 6" id="KW-0597">Phosphoprotein</keyword>
<keyword evidence="5" id="KW-0804">Transcription</keyword>
<dbReference type="EMBL" id="BAABRI010000012">
    <property type="protein sequence ID" value="GAA5483095.1"/>
    <property type="molecule type" value="Genomic_DNA"/>
</dbReference>
<dbReference type="RefSeq" id="WP_353567220.1">
    <property type="nucleotide sequence ID" value="NZ_BAABRI010000012.1"/>
</dbReference>
<evidence type="ECO:0000256" key="5">
    <source>
        <dbReference type="ARBA" id="ARBA00023163"/>
    </source>
</evidence>
<name>A0ABP9UNE7_9BACT</name>
<dbReference type="Pfam" id="PF00072">
    <property type="entry name" value="Response_reg"/>
    <property type="match status" value="1"/>
</dbReference>
<keyword evidence="4 7" id="KW-0238">DNA-binding</keyword>
<reference evidence="10 11" key="1">
    <citation type="submission" date="2024-02" db="EMBL/GenBank/DDBJ databases">
        <title>Haloferula sargassicola NBRC 104335.</title>
        <authorList>
            <person name="Ichikawa N."/>
            <person name="Katano-Makiyama Y."/>
            <person name="Hidaka K."/>
        </authorList>
    </citation>
    <scope>NUCLEOTIDE SEQUENCE [LARGE SCALE GENOMIC DNA]</scope>
    <source>
        <strain evidence="10 11">NBRC 104335</strain>
    </source>
</reference>
<protein>
    <submittedName>
        <fullName evidence="10">Transcriptional regulatory protein TcrA</fullName>
    </submittedName>
</protein>
<dbReference type="PROSITE" id="PS50110">
    <property type="entry name" value="RESPONSE_REGULATORY"/>
    <property type="match status" value="1"/>
</dbReference>
<dbReference type="CDD" id="cd00383">
    <property type="entry name" value="trans_reg_C"/>
    <property type="match status" value="1"/>
</dbReference>
<dbReference type="Proteomes" id="UP001476282">
    <property type="component" value="Unassembled WGS sequence"/>
</dbReference>
<keyword evidence="11" id="KW-1185">Reference proteome</keyword>
<evidence type="ECO:0000313" key="11">
    <source>
        <dbReference type="Proteomes" id="UP001476282"/>
    </source>
</evidence>
<keyword evidence="2" id="KW-0902">Two-component regulatory system</keyword>
<evidence type="ECO:0000259" key="9">
    <source>
        <dbReference type="PROSITE" id="PS51755"/>
    </source>
</evidence>
<dbReference type="Gene3D" id="1.10.10.10">
    <property type="entry name" value="Winged helix-like DNA-binding domain superfamily/Winged helix DNA-binding domain"/>
    <property type="match status" value="1"/>
</dbReference>
<feature type="modified residue" description="4-aspartylphosphate" evidence="6">
    <location>
        <position position="51"/>
    </location>
</feature>
<dbReference type="PANTHER" id="PTHR48111">
    <property type="entry name" value="REGULATOR OF RPOS"/>
    <property type="match status" value="1"/>
</dbReference>
<dbReference type="InterPro" id="IPR039420">
    <property type="entry name" value="WalR-like"/>
</dbReference>
<evidence type="ECO:0000256" key="4">
    <source>
        <dbReference type="ARBA" id="ARBA00023125"/>
    </source>
</evidence>